<dbReference type="PANTHER" id="PTHR31569">
    <property type="entry name" value="SWIM-TYPE DOMAIN-CONTAINING PROTEIN"/>
    <property type="match status" value="1"/>
</dbReference>
<dbReference type="EMBL" id="KV440973">
    <property type="protein sequence ID" value="OAD78561.1"/>
    <property type="molecule type" value="Genomic_DNA"/>
</dbReference>
<feature type="region of interest" description="Disordered" evidence="1">
    <location>
        <begin position="457"/>
        <end position="485"/>
    </location>
</feature>
<dbReference type="GeneID" id="29001907"/>
<dbReference type="Proteomes" id="UP000077315">
    <property type="component" value="Unassembled WGS sequence"/>
</dbReference>
<dbReference type="STRING" id="763407.A0A163B6N1"/>
<reference evidence="3" key="1">
    <citation type="submission" date="2015-06" db="EMBL/GenBank/DDBJ databases">
        <title>Expansion of signal transduction pathways in fungi by whole-genome duplication.</title>
        <authorList>
            <consortium name="DOE Joint Genome Institute"/>
            <person name="Corrochano L.M."/>
            <person name="Kuo A."/>
            <person name="Marcet-Houben M."/>
            <person name="Polaino S."/>
            <person name="Salamov A."/>
            <person name="Villalobos J.M."/>
            <person name="Alvarez M.I."/>
            <person name="Avalos J."/>
            <person name="Benito E.P."/>
            <person name="Benoit I."/>
            <person name="Burger G."/>
            <person name="Camino L.P."/>
            <person name="Canovas D."/>
            <person name="Cerda-Olmedo E."/>
            <person name="Cheng J.-F."/>
            <person name="Dominguez A."/>
            <person name="Elias M."/>
            <person name="Eslava A.P."/>
            <person name="Glaser F."/>
            <person name="Grimwood J."/>
            <person name="Gutierrez G."/>
            <person name="Heitman J."/>
            <person name="Henrissat B."/>
            <person name="Iturriaga E.A."/>
            <person name="Lang B.F."/>
            <person name="Lavin J.L."/>
            <person name="Lee S."/>
            <person name="Li W."/>
            <person name="Lindquist E."/>
            <person name="Lopez-Garcia S."/>
            <person name="Luque E.M."/>
            <person name="Marcos A.T."/>
            <person name="Martin J."/>
            <person name="McCluskey K."/>
            <person name="Medina H.R."/>
            <person name="Miralles-Duran A."/>
            <person name="Miyazaki A."/>
            <person name="Munoz-Torres E."/>
            <person name="Oguiza J.A."/>
            <person name="Ohm R."/>
            <person name="Olmedo M."/>
            <person name="Orejas M."/>
            <person name="Ortiz-Castellanos L."/>
            <person name="Pisabarro A.G."/>
            <person name="Rodriguez-Romero J."/>
            <person name="Ruiz-Herrera J."/>
            <person name="Ruiz-Vazquez R."/>
            <person name="Sanz C."/>
            <person name="Schackwitz W."/>
            <person name="Schmutz J."/>
            <person name="Shahriari M."/>
            <person name="Shelest E."/>
            <person name="Silva-Franco F."/>
            <person name="Soanes D."/>
            <person name="Syed K."/>
            <person name="Tagua V.G."/>
            <person name="Talbot N.J."/>
            <person name="Thon M."/>
            <person name="De vries R.P."/>
            <person name="Wiebenga A."/>
            <person name="Yadav J.S."/>
            <person name="Braun E.L."/>
            <person name="Baker S."/>
            <person name="Garre V."/>
            <person name="Horwitz B."/>
            <person name="Torres-Martinez S."/>
            <person name="Idnurm A."/>
            <person name="Herrera-Estrella A."/>
            <person name="Gabaldon T."/>
            <person name="Grigoriev I.V."/>
        </authorList>
    </citation>
    <scope>NUCLEOTIDE SEQUENCE [LARGE SCALE GENOMIC DNA]</scope>
    <source>
        <strain evidence="3">NRRL 1555(-)</strain>
    </source>
</reference>
<accession>A0A163B6N1</accession>
<feature type="region of interest" description="Disordered" evidence="1">
    <location>
        <begin position="78"/>
        <end position="100"/>
    </location>
</feature>
<organism evidence="2 3">
    <name type="scientific">Phycomyces blakesleeanus (strain ATCC 8743b / DSM 1359 / FGSC 10004 / NBRC 33097 / NRRL 1555)</name>
    <dbReference type="NCBI Taxonomy" id="763407"/>
    <lineage>
        <taxon>Eukaryota</taxon>
        <taxon>Fungi</taxon>
        <taxon>Fungi incertae sedis</taxon>
        <taxon>Mucoromycota</taxon>
        <taxon>Mucoromycotina</taxon>
        <taxon>Mucoromycetes</taxon>
        <taxon>Mucorales</taxon>
        <taxon>Phycomycetaceae</taxon>
        <taxon>Phycomyces</taxon>
    </lineage>
</organism>
<feature type="compositionally biased region" description="Basic residues" evidence="1">
    <location>
        <begin position="470"/>
        <end position="479"/>
    </location>
</feature>
<feature type="compositionally biased region" description="Basic and acidic residues" evidence="1">
    <location>
        <begin position="78"/>
        <end position="98"/>
    </location>
</feature>
<evidence type="ECO:0000256" key="1">
    <source>
        <dbReference type="SAM" id="MobiDB-lite"/>
    </source>
</evidence>
<protein>
    <recommendedName>
        <fullName evidence="4">OTU domain-containing protein</fullName>
    </recommendedName>
</protein>
<evidence type="ECO:0008006" key="4">
    <source>
        <dbReference type="Google" id="ProtNLM"/>
    </source>
</evidence>
<gene>
    <name evidence="2" type="ORF">PHYBLDRAFT_62675</name>
</gene>
<sequence length="741" mass="84635">MNDLVILSDNSSRLSDEAVAEFNTLFIVGKEFPSTVAVREAAKAYGIKHNIAFTTHSATANRIKMICKHAGEYRDTRKAEKEAVQASGKEDTPLPGKERVRRKKSRKCGCQCFVYAAVDRHGRLAVRSREAEHNHTIEEDRKAYAMHRKLTPEALSLVNKHLENNDNAPTIFRILQENGFTNIILRDIENIKQNFAKKDTIKELSTLISALHNLDFFVRLTVPEIETDTDTNIGIGTSANANASTGKWRASPHTVFLIHKNDIEEYDKHLLKAKIFTLIDNVHQPKTEGDIYEQIMAYNVFIQNYCESKGIIAKPFAEDGIYVYHPYIVALSTTRGRVDKKNWLSLYSYKFPYIVSDTYNRYESIHTSLQVDKTFNNPDDNNNDDASDIIVEYDNEDHSDVITAQEPESTRSFSESACIIVRKLTKLFELYVTDTTQQEQDNIQQSIDNLIQAIETSKHNKSSSSTNNLSKRHNRSPKRKLSEVENRLDEILKAPKLPKNTNNTKTGRKKANIEQDIVGKNETPFKNNRLLESPTLAEAPILVEAPTLVKSPTPLTILAKLDRLGIKSGQVNQVFSPQTDGNCGYRAIAMSVYEDETRWPDVKARMLSTFLNHKDTFYKGRIERGDESAFENPMVQCLKDTSSPLDSKHWFGITDHPQIAADAFNRSIAVYWDTKTSYGNSLFVPFQKSPDKIEPIIIFLDNDHFFLIQRKRRNSFKWPQINVYHKAIVQSFNIDDYSLMY</sequence>
<keyword evidence="3" id="KW-1185">Reference proteome</keyword>
<dbReference type="InParanoid" id="A0A163B6N1"/>
<proteinExistence type="predicted"/>
<dbReference type="VEuPathDB" id="FungiDB:PHYBLDRAFT_62675"/>
<dbReference type="Gene3D" id="3.90.70.80">
    <property type="match status" value="1"/>
</dbReference>
<evidence type="ECO:0000313" key="3">
    <source>
        <dbReference type="Proteomes" id="UP000077315"/>
    </source>
</evidence>
<dbReference type="AlphaFoldDB" id="A0A163B6N1"/>
<dbReference type="OrthoDB" id="2379842at2759"/>
<dbReference type="RefSeq" id="XP_018296601.1">
    <property type="nucleotide sequence ID" value="XM_018441001.1"/>
</dbReference>
<dbReference type="PANTHER" id="PTHR31569:SF4">
    <property type="entry name" value="SWIM-TYPE DOMAIN-CONTAINING PROTEIN"/>
    <property type="match status" value="1"/>
</dbReference>
<name>A0A163B6N1_PHYB8</name>
<evidence type="ECO:0000313" key="2">
    <source>
        <dbReference type="EMBL" id="OAD78561.1"/>
    </source>
</evidence>
<dbReference type="CDD" id="cd22744">
    <property type="entry name" value="OTU"/>
    <property type="match status" value="1"/>
</dbReference>
<dbReference type="InterPro" id="IPR052579">
    <property type="entry name" value="Zinc_finger_SWIM"/>
</dbReference>